<name>A0ABS9WHV8_9ACTN</name>
<gene>
    <name evidence="3" type="ORF">LPT13_07175</name>
</gene>
<dbReference type="Pfam" id="PF12802">
    <property type="entry name" value="MarR_2"/>
    <property type="match status" value="1"/>
</dbReference>
<evidence type="ECO:0000259" key="2">
    <source>
        <dbReference type="PROSITE" id="PS50995"/>
    </source>
</evidence>
<dbReference type="SMART" id="SM00347">
    <property type="entry name" value="HTH_MARR"/>
    <property type="match status" value="2"/>
</dbReference>
<dbReference type="InterPro" id="IPR000835">
    <property type="entry name" value="HTH_MarR-typ"/>
</dbReference>
<dbReference type="PANTHER" id="PTHR33164:SF43">
    <property type="entry name" value="HTH-TYPE TRANSCRIPTIONAL REPRESSOR YETL"/>
    <property type="match status" value="1"/>
</dbReference>
<sequence>MGAMGHDPHRRRLEDRSDPGHLDAFEGESDYLTVMNLLFRSISQVLAEHCALTTLQYRMLLRLLGAEGGTLRTTDLADNLRVCASTVSAAMPRLVEGRLVARVEDPDDMRVVSLALTPAGVEEIGRADRHVGAFLRSYWRNLTPEQLRVALDSSANAAALHHASRIENGSHRLDTAFFDAVMISRTLTAAKLAGYGLKTPQFRVLAALRILGPGATASQVASYLFLRSSDVTAPLKALEERGLVLKQRNADNRRTKALALTAEGRELVEGLAPLVYDALLETCHSDEAAVQLHLQAARQVVARERGAAVFAEPALRRAGA</sequence>
<feature type="domain" description="HTH marR-type" evidence="2">
    <location>
        <begin position="153"/>
        <end position="302"/>
    </location>
</feature>
<dbReference type="InterPro" id="IPR039422">
    <property type="entry name" value="MarR/SlyA-like"/>
</dbReference>
<evidence type="ECO:0000256" key="1">
    <source>
        <dbReference type="SAM" id="MobiDB-lite"/>
    </source>
</evidence>
<feature type="region of interest" description="Disordered" evidence="1">
    <location>
        <begin position="1"/>
        <end position="21"/>
    </location>
</feature>
<evidence type="ECO:0000313" key="4">
    <source>
        <dbReference type="Proteomes" id="UP001430755"/>
    </source>
</evidence>
<keyword evidence="4" id="KW-1185">Reference proteome</keyword>
<dbReference type="Pfam" id="PF13463">
    <property type="entry name" value="HTH_27"/>
    <property type="match status" value="1"/>
</dbReference>
<dbReference type="SUPFAM" id="SSF46785">
    <property type="entry name" value="Winged helix' DNA-binding domain"/>
    <property type="match status" value="2"/>
</dbReference>
<dbReference type="InterPro" id="IPR036390">
    <property type="entry name" value="WH_DNA-bd_sf"/>
</dbReference>
<dbReference type="PROSITE" id="PS50995">
    <property type="entry name" value="HTH_MARR_2"/>
    <property type="match status" value="2"/>
</dbReference>
<organism evidence="3 4">
    <name type="scientific">Adlercreutzia faecimuris</name>
    <dbReference type="NCBI Taxonomy" id="2897341"/>
    <lineage>
        <taxon>Bacteria</taxon>
        <taxon>Bacillati</taxon>
        <taxon>Actinomycetota</taxon>
        <taxon>Coriobacteriia</taxon>
        <taxon>Eggerthellales</taxon>
        <taxon>Eggerthellaceae</taxon>
        <taxon>Adlercreutzia</taxon>
    </lineage>
</organism>
<comment type="caution">
    <text evidence="3">The sequence shown here is derived from an EMBL/GenBank/DDBJ whole genome shotgun (WGS) entry which is preliminary data.</text>
</comment>
<dbReference type="RefSeq" id="WP_242165045.1">
    <property type="nucleotide sequence ID" value="NZ_JAJMLW010000002.1"/>
</dbReference>
<dbReference type="Proteomes" id="UP001430755">
    <property type="component" value="Unassembled WGS sequence"/>
</dbReference>
<dbReference type="PANTHER" id="PTHR33164">
    <property type="entry name" value="TRANSCRIPTIONAL REGULATOR, MARR FAMILY"/>
    <property type="match status" value="1"/>
</dbReference>
<proteinExistence type="predicted"/>
<dbReference type="EMBL" id="JAJMLW010000002">
    <property type="protein sequence ID" value="MCI2242130.1"/>
    <property type="molecule type" value="Genomic_DNA"/>
</dbReference>
<dbReference type="Gene3D" id="1.10.10.10">
    <property type="entry name" value="Winged helix-like DNA-binding domain superfamily/Winged helix DNA-binding domain"/>
    <property type="match status" value="2"/>
</dbReference>
<accession>A0ABS9WHV8</accession>
<feature type="domain" description="HTH marR-type" evidence="2">
    <location>
        <begin position="28"/>
        <end position="159"/>
    </location>
</feature>
<dbReference type="InterPro" id="IPR036388">
    <property type="entry name" value="WH-like_DNA-bd_sf"/>
</dbReference>
<protein>
    <submittedName>
        <fullName evidence="3">MarR family transcriptional regulator</fullName>
    </submittedName>
</protein>
<reference evidence="3" key="1">
    <citation type="submission" date="2021-11" db="EMBL/GenBank/DDBJ databases">
        <title>A Novel Adlercreutzia Species, isolated from a Allomyrina dichotoma larva feces.</title>
        <authorList>
            <person name="Suh M.K."/>
        </authorList>
    </citation>
    <scope>NUCLEOTIDE SEQUENCE</scope>
    <source>
        <strain evidence="3">JBNU-10</strain>
    </source>
</reference>
<feature type="compositionally biased region" description="Basic and acidic residues" evidence="1">
    <location>
        <begin position="12"/>
        <end position="21"/>
    </location>
</feature>
<evidence type="ECO:0000313" key="3">
    <source>
        <dbReference type="EMBL" id="MCI2242130.1"/>
    </source>
</evidence>